<dbReference type="PANTHER" id="PTHR10057:SF0">
    <property type="entry name" value="TRANSLOCATOR PROTEIN"/>
    <property type="match status" value="1"/>
</dbReference>
<reference evidence="6" key="1">
    <citation type="submission" date="2023-01" db="EMBL/GenBank/DDBJ databases">
        <title>Metagenome sequencing of chrysophaentin producing Chrysophaeum taylorii.</title>
        <authorList>
            <person name="Davison J."/>
            <person name="Bewley C."/>
        </authorList>
    </citation>
    <scope>NUCLEOTIDE SEQUENCE</scope>
    <source>
        <strain evidence="6">NIES-1699</strain>
    </source>
</reference>
<keyword evidence="5" id="KW-0472">Membrane</keyword>
<dbReference type="Pfam" id="PF03073">
    <property type="entry name" value="TspO_MBR"/>
    <property type="match status" value="1"/>
</dbReference>
<evidence type="ECO:0000313" key="7">
    <source>
        <dbReference type="Proteomes" id="UP001230188"/>
    </source>
</evidence>
<evidence type="ECO:0000256" key="1">
    <source>
        <dbReference type="ARBA" id="ARBA00004141"/>
    </source>
</evidence>
<protein>
    <submittedName>
        <fullName evidence="6">Uncharacterized protein</fullName>
    </submittedName>
</protein>
<dbReference type="GO" id="GO:0016020">
    <property type="term" value="C:membrane"/>
    <property type="evidence" value="ECO:0007669"/>
    <property type="project" value="UniProtKB-SubCell"/>
</dbReference>
<evidence type="ECO:0000256" key="4">
    <source>
        <dbReference type="ARBA" id="ARBA00022989"/>
    </source>
</evidence>
<evidence type="ECO:0000256" key="5">
    <source>
        <dbReference type="ARBA" id="ARBA00023136"/>
    </source>
</evidence>
<keyword evidence="4" id="KW-1133">Transmembrane helix</keyword>
<proteinExistence type="inferred from homology"/>
<dbReference type="AlphaFoldDB" id="A0AAD7UK87"/>
<comment type="similarity">
    <text evidence="2">Belongs to the TspO/BZRP family.</text>
</comment>
<dbReference type="EMBL" id="JAQMWT010000198">
    <property type="protein sequence ID" value="KAJ8607737.1"/>
    <property type="molecule type" value="Genomic_DNA"/>
</dbReference>
<dbReference type="Gene3D" id="1.20.1260.100">
    <property type="entry name" value="TspO/MBR protein"/>
    <property type="match status" value="1"/>
</dbReference>
<organism evidence="6 7">
    <name type="scientific">Chrysophaeum taylorii</name>
    <dbReference type="NCBI Taxonomy" id="2483200"/>
    <lineage>
        <taxon>Eukaryota</taxon>
        <taxon>Sar</taxon>
        <taxon>Stramenopiles</taxon>
        <taxon>Ochrophyta</taxon>
        <taxon>Pelagophyceae</taxon>
        <taxon>Pelagomonadales</taxon>
        <taxon>Pelagomonadaceae</taxon>
        <taxon>Chrysophaeum</taxon>
    </lineage>
</organism>
<comment type="subcellular location">
    <subcellularLocation>
        <location evidence="1">Membrane</location>
        <topology evidence="1">Multi-pass membrane protein</topology>
    </subcellularLocation>
</comment>
<name>A0AAD7UK87_9STRA</name>
<evidence type="ECO:0000256" key="3">
    <source>
        <dbReference type="ARBA" id="ARBA00022692"/>
    </source>
</evidence>
<dbReference type="InterPro" id="IPR004307">
    <property type="entry name" value="TspO_MBR"/>
</dbReference>
<evidence type="ECO:0000313" key="6">
    <source>
        <dbReference type="EMBL" id="KAJ8607737.1"/>
    </source>
</evidence>
<dbReference type="InterPro" id="IPR038330">
    <property type="entry name" value="TspO/MBR-related_sf"/>
</dbReference>
<dbReference type="GO" id="GO:0033013">
    <property type="term" value="P:tetrapyrrole metabolic process"/>
    <property type="evidence" value="ECO:0007669"/>
    <property type="project" value="UniProtKB-ARBA"/>
</dbReference>
<dbReference type="PANTHER" id="PTHR10057">
    <property type="entry name" value="PERIPHERAL-TYPE BENZODIAZEPINE RECEPTOR"/>
    <property type="match status" value="1"/>
</dbReference>
<keyword evidence="7" id="KW-1185">Reference proteome</keyword>
<evidence type="ECO:0000256" key="2">
    <source>
        <dbReference type="ARBA" id="ARBA00007524"/>
    </source>
</evidence>
<gene>
    <name evidence="6" type="ORF">CTAYLR_008593</name>
</gene>
<keyword evidence="3" id="KW-0812">Transmembrane</keyword>
<dbReference type="Proteomes" id="UP001230188">
    <property type="component" value="Unassembled WGS sequence"/>
</dbReference>
<sequence>MDVIPSESVGGEKKNRVAYATRETAKYVGATATQYGMMVGVLAAIDLVHPPAIAAAPLFAFLSLRSRVFSLLDNSRPDRDAQDGKATPPDVKRPAWTPPGIAFPFIWLTITALRAASSAIVYAKTGALATPPLRAMALHLAIGDTWNTITNCERRLGVSAVGCLAVWGSVLRATLAYAAVSPVAAKVLAPSLAWISVACVLTTNIWLLNDKRPLYPSPDDGTSAPLRLANLLQLQPNSIGGRQGE</sequence>
<accession>A0AAD7UK87</accession>
<comment type="caution">
    <text evidence="6">The sequence shown here is derived from an EMBL/GenBank/DDBJ whole genome shotgun (WGS) entry which is preliminary data.</text>
</comment>
<dbReference type="CDD" id="cd15904">
    <property type="entry name" value="TSPO_MBR"/>
    <property type="match status" value="1"/>
</dbReference>